<dbReference type="Proteomes" id="UP000067399">
    <property type="component" value="Chromosome"/>
</dbReference>
<name>A0A0P0UQN7_9GAMM</name>
<accession>A0A0P0UQN7</accession>
<proteinExistence type="predicted"/>
<sequence length="54" mass="6342">MSIWVENYGFSEESSVIINENINEFNKIAGTIEETCVKDNHECEKIKEDLKEYQ</sequence>
<organism evidence="1 2">
    <name type="scientific">endosymbiont of Bathymodiolus septemdierum str. Myojin knoll</name>
    <dbReference type="NCBI Taxonomy" id="1303921"/>
    <lineage>
        <taxon>Bacteria</taxon>
        <taxon>Pseudomonadati</taxon>
        <taxon>Pseudomonadota</taxon>
        <taxon>Gammaproteobacteria</taxon>
        <taxon>sulfur-oxidizing symbionts</taxon>
    </lineage>
</organism>
<dbReference type="EMBL" id="AP013042">
    <property type="protein sequence ID" value="BAS67316.1"/>
    <property type="molecule type" value="Genomic_DNA"/>
</dbReference>
<keyword evidence="2" id="KW-1185">Reference proteome</keyword>
<dbReference type="STRING" id="1303921.BSEPE_0300"/>
<gene>
    <name evidence="1" type="ORF">BSEPE_0300</name>
</gene>
<protein>
    <submittedName>
        <fullName evidence="1">Uncharacterized protein</fullName>
    </submittedName>
</protein>
<evidence type="ECO:0000313" key="2">
    <source>
        <dbReference type="Proteomes" id="UP000067399"/>
    </source>
</evidence>
<reference evidence="1 2" key="1">
    <citation type="journal article" date="2000" name="Mar. Ecol. Prog. Ser.">
        <title>Phylogenetic characterization of endosymbionts in three hydrothermal vent mussels: influence on host distributions.</title>
        <authorList>
            <person name="Fujiwara Y."/>
            <person name="Takai K."/>
            <person name="Uematsu K."/>
            <person name="Tsuchida S."/>
            <person name="Hunt J.C."/>
            <person name="Hashimoto J."/>
        </authorList>
    </citation>
    <scope>NUCLEOTIDE SEQUENCE [LARGE SCALE GENOMIC DNA]</scope>
    <source>
        <strain evidence="1 2">Myojin Knoll</strain>
    </source>
</reference>
<dbReference type="AlphaFoldDB" id="A0A0P0UQN7"/>
<evidence type="ECO:0000313" key="1">
    <source>
        <dbReference type="EMBL" id="BAS67316.1"/>
    </source>
</evidence>
<dbReference type="KEGG" id="ebh:BSEPE_0300"/>
<reference evidence="1 2" key="2">
    <citation type="journal article" date="2016" name="ISME J.">
        <title>Heterogeneous composition of key metabolic gene clusters in a vent mussel symbiont population.</title>
        <authorList>
            <person name="Ikuta T."/>
            <person name="Takaki Y."/>
            <person name="Nagai Y."/>
            <person name="Shimamura S."/>
            <person name="Tsuda M."/>
            <person name="Kawagucci S."/>
            <person name="Aoki Y."/>
            <person name="Inoue K."/>
            <person name="Teruya M."/>
            <person name="Satou K."/>
            <person name="Teruya K."/>
            <person name="Shimoji M."/>
            <person name="Tamotsu H."/>
            <person name="Hirano T."/>
            <person name="Maruyama T."/>
            <person name="Yoshida T."/>
        </authorList>
    </citation>
    <scope>NUCLEOTIDE SEQUENCE [LARGE SCALE GENOMIC DNA]</scope>
    <source>
        <strain evidence="1 2">Myojin Knoll</strain>
    </source>
</reference>
<dbReference type="RefSeq" id="WP_157059362.1">
    <property type="nucleotide sequence ID" value="NZ_AP013042.1"/>
</dbReference>